<dbReference type="GO" id="GO:0032259">
    <property type="term" value="P:methylation"/>
    <property type="evidence" value="ECO:0007669"/>
    <property type="project" value="UniProtKB-KW"/>
</dbReference>
<dbReference type="InterPro" id="IPR050447">
    <property type="entry name" value="Erg6_SMT_methyltransf"/>
</dbReference>
<dbReference type="Proteomes" id="UP000032160">
    <property type="component" value="Chromosome I"/>
</dbReference>
<keyword evidence="3" id="KW-0489">Methyltransferase</keyword>
<sequence>MTKAKTGVMPNAATEIRSVASQFGNPRGFLGRLALTSMAYKNGRYNGAARLALDLQPGDKVLEIGCGPGVSLRKVARTVGRDGAVAGADHAPLAVRMARHKLHWMISRGRAQVLQASAEDLPFEAAGFDKAYAVNSFQFWPKPHEGLVELARVLKPGGRLVIVQRSAGADTTSNFAGAEGGWDRVERAVDAAKQAGFSVVDVTQEPAGKLVAAVAIFERGGT</sequence>
<dbReference type="PANTHER" id="PTHR44068:SF1">
    <property type="entry name" value="HYPOTHETICAL LOC100005854"/>
    <property type="match status" value="1"/>
</dbReference>
<keyword evidence="4" id="KW-1185">Reference proteome</keyword>
<keyword evidence="1 3" id="KW-0808">Transferase</keyword>
<organism evidence="3 4">
    <name type="scientific">Candidatus Phaeomarinibacter ectocarpi</name>
    <dbReference type="NCBI Taxonomy" id="1458461"/>
    <lineage>
        <taxon>Bacteria</taxon>
        <taxon>Pseudomonadati</taxon>
        <taxon>Pseudomonadota</taxon>
        <taxon>Alphaproteobacteria</taxon>
        <taxon>Hyphomicrobiales</taxon>
        <taxon>Parvibaculaceae</taxon>
        <taxon>Candidatus Phaeomarinibacter</taxon>
    </lineage>
</organism>
<dbReference type="Gene3D" id="3.40.50.150">
    <property type="entry name" value="Vaccinia Virus protein VP39"/>
    <property type="match status" value="1"/>
</dbReference>
<dbReference type="InterPro" id="IPR029063">
    <property type="entry name" value="SAM-dependent_MTases_sf"/>
</dbReference>
<dbReference type="KEGG" id="pect:BN1012_Phect1346"/>
<dbReference type="STRING" id="1458461.BN1012_Phect1346"/>
<dbReference type="CDD" id="cd02440">
    <property type="entry name" value="AdoMet_MTases"/>
    <property type="match status" value="1"/>
</dbReference>
<dbReference type="GO" id="GO:0016126">
    <property type="term" value="P:sterol biosynthetic process"/>
    <property type="evidence" value="ECO:0007669"/>
    <property type="project" value="TreeGrafter"/>
</dbReference>
<dbReference type="AlphaFoldDB" id="X5MLK4"/>
<gene>
    <name evidence="3" type="ORF">BN1012_Phect1346</name>
</gene>
<accession>X5MLK4</accession>
<dbReference type="GO" id="GO:0003838">
    <property type="term" value="F:sterol 24-C-methyltransferase activity"/>
    <property type="evidence" value="ECO:0007669"/>
    <property type="project" value="TreeGrafter"/>
</dbReference>
<protein>
    <submittedName>
        <fullName evidence="3">UbiE/COQ5 methyltransferase familiy protein</fullName>
    </submittedName>
</protein>
<evidence type="ECO:0000313" key="4">
    <source>
        <dbReference type="Proteomes" id="UP000032160"/>
    </source>
</evidence>
<evidence type="ECO:0000256" key="1">
    <source>
        <dbReference type="ARBA" id="ARBA00022679"/>
    </source>
</evidence>
<dbReference type="EMBL" id="HG966617">
    <property type="protein sequence ID" value="CDO59560.1"/>
    <property type="molecule type" value="Genomic_DNA"/>
</dbReference>
<evidence type="ECO:0000259" key="2">
    <source>
        <dbReference type="Pfam" id="PF08241"/>
    </source>
</evidence>
<dbReference type="SUPFAM" id="SSF53335">
    <property type="entry name" value="S-adenosyl-L-methionine-dependent methyltransferases"/>
    <property type="match status" value="1"/>
</dbReference>
<dbReference type="InterPro" id="IPR013216">
    <property type="entry name" value="Methyltransf_11"/>
</dbReference>
<dbReference type="OrthoDB" id="9770485at2"/>
<proteinExistence type="predicted"/>
<dbReference type="HOGENOM" id="CLU_081534_2_0_5"/>
<reference evidence="3 4" key="1">
    <citation type="journal article" date="2014" name="Front. Genet.">
        <title>Genome and metabolic network of "Candidatus Phaeomarinobacter ectocarpi" Ec32, a new candidate genus of Alphaproteobacteria frequently associated with brown algae.</title>
        <authorList>
            <person name="Dittami S.M."/>
            <person name="Barbeyron T."/>
            <person name="Boyen C."/>
            <person name="Cambefort J."/>
            <person name="Collet G."/>
            <person name="Delage L."/>
            <person name="Gobet A."/>
            <person name="Groisillier A."/>
            <person name="Leblanc C."/>
            <person name="Michel G."/>
            <person name="Scornet D."/>
            <person name="Siegel A."/>
            <person name="Tapia J.E."/>
            <person name="Tonon T."/>
        </authorList>
    </citation>
    <scope>NUCLEOTIDE SEQUENCE [LARGE SCALE GENOMIC DNA]</scope>
    <source>
        <strain evidence="3 4">Ec32</strain>
    </source>
</reference>
<name>X5MLK4_9HYPH</name>
<dbReference type="Pfam" id="PF08241">
    <property type="entry name" value="Methyltransf_11"/>
    <property type="match status" value="1"/>
</dbReference>
<evidence type="ECO:0000313" key="3">
    <source>
        <dbReference type="EMBL" id="CDO59560.1"/>
    </source>
</evidence>
<dbReference type="PANTHER" id="PTHR44068">
    <property type="entry name" value="ZGC:194242"/>
    <property type="match status" value="1"/>
</dbReference>
<dbReference type="RefSeq" id="WP_052535414.1">
    <property type="nucleotide sequence ID" value="NZ_HG966617.1"/>
</dbReference>
<feature type="domain" description="Methyltransferase type 11" evidence="2">
    <location>
        <begin position="62"/>
        <end position="162"/>
    </location>
</feature>